<sequence length="414" mass="49426">MSDKDTHTYLEINGDFRMRELDHNDLEQFNALLQYAFQVTSYELFQTGWEQEEIKYAKRPILEDAYVLGWFYKENLASMIVVYSMQINIQDNIMAMGGITGVTTYPEYTGRGLIHSLMRYVIDYMHKKKLPISFLYPYSIPFYRKMGWEIVSDKLTFTVKDTQLPKAFPVRGMVERVSLDSEDFHNVYSYFAMQHHGALIRDRLAWDEYWRWENDDMIVALYYNEEHKPLGYLVYYIANEIFHIKEMVYLTSEARHGLWNYISAHFSMITQVRGDNYSGEPMAYLFEDSEIEETIAPYIMARIVDVESFLQEYPWQIQPEDFKIHFRVTDGLASWNQGDFLVSWHEGETTCERVEDNQSINVVELDINTLTALMMGYKRPTYLYDHEKISMEYYMLTWLERLIPVKKPYFSDYF</sequence>
<dbReference type="InterPro" id="IPR025559">
    <property type="entry name" value="Eis_dom"/>
</dbReference>
<dbReference type="PROSITE" id="PS51186">
    <property type="entry name" value="GNAT"/>
    <property type="match status" value="1"/>
</dbReference>
<comment type="caution">
    <text evidence="2">The sequence shown here is derived from an EMBL/GenBank/DDBJ whole genome shotgun (WGS) entry which is preliminary data.</text>
</comment>
<organism evidence="2 3">
    <name type="scientific">Gallintestinimicrobium propionicum</name>
    <dbReference type="NCBI Taxonomy" id="2981770"/>
    <lineage>
        <taxon>Bacteria</taxon>
        <taxon>Bacillati</taxon>
        <taxon>Bacillota</taxon>
        <taxon>Clostridia</taxon>
        <taxon>Lachnospirales</taxon>
        <taxon>Lachnospiraceae</taxon>
        <taxon>Gallintestinimicrobium</taxon>
    </lineage>
</organism>
<evidence type="ECO:0000259" key="1">
    <source>
        <dbReference type="PROSITE" id="PS51186"/>
    </source>
</evidence>
<dbReference type="EC" id="2.3.1.-" evidence="2"/>
<dbReference type="Gene3D" id="3.30.1050.10">
    <property type="entry name" value="SCP2 sterol-binding domain"/>
    <property type="match status" value="1"/>
</dbReference>
<dbReference type="GO" id="GO:0030649">
    <property type="term" value="P:aminoglycoside antibiotic catabolic process"/>
    <property type="evidence" value="ECO:0007669"/>
    <property type="project" value="TreeGrafter"/>
</dbReference>
<evidence type="ECO:0000313" key="2">
    <source>
        <dbReference type="EMBL" id="MCC2169029.1"/>
    </source>
</evidence>
<dbReference type="InterPro" id="IPR051554">
    <property type="entry name" value="Acetyltransferase_Eis"/>
</dbReference>
<gene>
    <name evidence="2" type="ORF">LKD45_15285</name>
</gene>
<feature type="domain" description="N-acetyltransferase" evidence="1">
    <location>
        <begin position="16"/>
        <end position="171"/>
    </location>
</feature>
<name>A0AAE3AZU8_9FIRM</name>
<dbReference type="Pfam" id="PF13527">
    <property type="entry name" value="Acetyltransf_9"/>
    <property type="match status" value="1"/>
</dbReference>
<dbReference type="GO" id="GO:0034069">
    <property type="term" value="F:aminoglycoside N-acetyltransferase activity"/>
    <property type="evidence" value="ECO:0007669"/>
    <property type="project" value="TreeGrafter"/>
</dbReference>
<dbReference type="EMBL" id="JAJEQF010000057">
    <property type="protein sequence ID" value="MCC2169029.1"/>
    <property type="molecule type" value="Genomic_DNA"/>
</dbReference>
<dbReference type="RefSeq" id="WP_308729068.1">
    <property type="nucleotide sequence ID" value="NZ_JAJEQF010000057.1"/>
</dbReference>
<dbReference type="Pfam" id="PF13530">
    <property type="entry name" value="SCP2_2"/>
    <property type="match status" value="1"/>
</dbReference>
<dbReference type="InterPro" id="IPR041380">
    <property type="entry name" value="Acetyltransf_17"/>
</dbReference>
<dbReference type="InterPro" id="IPR036527">
    <property type="entry name" value="SCP2_sterol-bd_dom_sf"/>
</dbReference>
<dbReference type="AlphaFoldDB" id="A0AAE3AZU8"/>
<dbReference type="SUPFAM" id="SSF55718">
    <property type="entry name" value="SCP-like"/>
    <property type="match status" value="1"/>
</dbReference>
<proteinExistence type="predicted"/>
<dbReference type="InterPro" id="IPR016181">
    <property type="entry name" value="Acyl_CoA_acyltransferase"/>
</dbReference>
<dbReference type="InterPro" id="IPR000182">
    <property type="entry name" value="GNAT_dom"/>
</dbReference>
<dbReference type="Proteomes" id="UP001199355">
    <property type="component" value="Unassembled WGS sequence"/>
</dbReference>
<dbReference type="Gene3D" id="3.40.630.30">
    <property type="match status" value="2"/>
</dbReference>
<dbReference type="PANTHER" id="PTHR37817">
    <property type="entry name" value="N-ACETYLTRANSFERASE EIS"/>
    <property type="match status" value="1"/>
</dbReference>
<keyword evidence="3" id="KW-1185">Reference proteome</keyword>
<protein>
    <submittedName>
        <fullName evidence="2">GNAT family N-acetyltransferase</fullName>
        <ecNumber evidence="2">2.3.1.-</ecNumber>
    </submittedName>
</protein>
<keyword evidence="2" id="KW-0808">Transferase</keyword>
<accession>A0AAE3AZU8</accession>
<dbReference type="SUPFAM" id="SSF55729">
    <property type="entry name" value="Acyl-CoA N-acyltransferases (Nat)"/>
    <property type="match status" value="1"/>
</dbReference>
<keyword evidence="2" id="KW-0012">Acyltransferase</keyword>
<dbReference type="Pfam" id="PF17668">
    <property type="entry name" value="Acetyltransf_17"/>
    <property type="match status" value="1"/>
</dbReference>
<evidence type="ECO:0000313" key="3">
    <source>
        <dbReference type="Proteomes" id="UP001199355"/>
    </source>
</evidence>
<reference evidence="2 3" key="1">
    <citation type="submission" date="2021-10" db="EMBL/GenBank/DDBJ databases">
        <title>Anaerobic single-cell dispensing facilitates the cultivation of human gut bacteria.</title>
        <authorList>
            <person name="Afrizal A."/>
        </authorList>
    </citation>
    <scope>NUCLEOTIDE SEQUENCE [LARGE SCALE GENOMIC DNA]</scope>
    <source>
        <strain evidence="2 3">CLA-AA-H244</strain>
    </source>
</reference>
<dbReference type="PANTHER" id="PTHR37817:SF1">
    <property type="entry name" value="N-ACETYLTRANSFERASE EIS"/>
    <property type="match status" value="1"/>
</dbReference>